<keyword evidence="3 6" id="KW-0808">Transferase</keyword>
<comment type="catalytic activity">
    <reaction evidence="5">
        <text>a 2'-deoxyadenosine in DNA + S-adenosyl-L-methionine = an N(6)-methyl-2'-deoxyadenosine in DNA + S-adenosyl-L-homocysteine + H(+)</text>
        <dbReference type="Rhea" id="RHEA:15197"/>
        <dbReference type="Rhea" id="RHEA-COMP:12418"/>
        <dbReference type="Rhea" id="RHEA-COMP:12419"/>
        <dbReference type="ChEBI" id="CHEBI:15378"/>
        <dbReference type="ChEBI" id="CHEBI:57856"/>
        <dbReference type="ChEBI" id="CHEBI:59789"/>
        <dbReference type="ChEBI" id="CHEBI:90615"/>
        <dbReference type="ChEBI" id="CHEBI:90616"/>
        <dbReference type="EC" id="2.1.1.72"/>
    </reaction>
</comment>
<evidence type="ECO:0000256" key="1">
    <source>
        <dbReference type="ARBA" id="ARBA00011900"/>
    </source>
</evidence>
<dbReference type="KEGG" id="plm:Plim_4275"/>
<dbReference type="Gene3D" id="3.40.50.150">
    <property type="entry name" value="Vaccinia Virus protein VP39"/>
    <property type="match status" value="2"/>
</dbReference>
<organism evidence="6 7">
    <name type="scientific">Planctopirus limnophila (strain ATCC 43296 / DSM 3776 / IFAM 1008 / Mu 290)</name>
    <name type="common">Planctomyces limnophilus</name>
    <dbReference type="NCBI Taxonomy" id="521674"/>
    <lineage>
        <taxon>Bacteria</taxon>
        <taxon>Pseudomonadati</taxon>
        <taxon>Planctomycetota</taxon>
        <taxon>Planctomycetia</taxon>
        <taxon>Planctomycetales</taxon>
        <taxon>Planctomycetaceae</taxon>
        <taxon>Planctopirus</taxon>
    </lineage>
</organism>
<dbReference type="PROSITE" id="PS00092">
    <property type="entry name" value="N6_MTASE"/>
    <property type="match status" value="1"/>
</dbReference>
<evidence type="ECO:0000256" key="2">
    <source>
        <dbReference type="ARBA" id="ARBA00022603"/>
    </source>
</evidence>
<dbReference type="GO" id="GO:1904047">
    <property type="term" value="F:S-adenosyl-L-methionine binding"/>
    <property type="evidence" value="ECO:0007669"/>
    <property type="project" value="TreeGrafter"/>
</dbReference>
<dbReference type="OrthoDB" id="9805629at2"/>
<reference evidence="6 7" key="1">
    <citation type="journal article" date="2010" name="Stand. Genomic Sci.">
        <title>Complete genome sequence of Planctomyces limnophilus type strain (Mu 290).</title>
        <authorList>
            <person name="Labutti K."/>
            <person name="Sikorski J."/>
            <person name="Schneider S."/>
            <person name="Nolan M."/>
            <person name="Lucas S."/>
            <person name="Glavina Del Rio T."/>
            <person name="Tice H."/>
            <person name="Cheng J.F."/>
            <person name="Goodwin L."/>
            <person name="Pitluck S."/>
            <person name="Liolios K."/>
            <person name="Ivanova N."/>
            <person name="Mavromatis K."/>
            <person name="Mikhailova N."/>
            <person name="Pati A."/>
            <person name="Chen A."/>
            <person name="Palaniappan K."/>
            <person name="Land M."/>
            <person name="Hauser L."/>
            <person name="Chang Y.J."/>
            <person name="Jeffries C.D."/>
            <person name="Tindall B.J."/>
            <person name="Rohde M."/>
            <person name="Goker M."/>
            <person name="Woyke T."/>
            <person name="Bristow J."/>
            <person name="Eisen J.A."/>
            <person name="Markowitz V."/>
            <person name="Hugenholtz P."/>
            <person name="Kyrpides N.C."/>
            <person name="Klenk H.P."/>
            <person name="Lapidus A."/>
        </authorList>
    </citation>
    <scope>NUCLEOTIDE SEQUENCE [LARGE SCALE GENOMIC DNA]</scope>
    <source>
        <strain evidence="7">ATCC 43296 / DSM 3776 / IFAM 1008 / 290</strain>
        <plasmid evidence="6 7">pPLIM01</plasmid>
    </source>
</reference>
<dbReference type="GO" id="GO:0006298">
    <property type="term" value="P:mismatch repair"/>
    <property type="evidence" value="ECO:0007669"/>
    <property type="project" value="TreeGrafter"/>
</dbReference>
<dbReference type="PRINTS" id="PR00505">
    <property type="entry name" value="D12N6MTFRASE"/>
</dbReference>
<name>D5SZG2_PLAL2</name>
<evidence type="ECO:0000313" key="7">
    <source>
        <dbReference type="Proteomes" id="UP000002220"/>
    </source>
</evidence>
<dbReference type="HOGENOM" id="CLU_063430_1_0_0"/>
<dbReference type="REBASE" id="69575">
    <property type="entry name" value="M.PliMORF4275P"/>
</dbReference>
<sequence length="274" mass="31223">MRNQIVCWFGSKAALAPEILPEFGPHKAYFEPFAGGMAMLLRKPPCLRETVNDLHQDLTNLARVLAHPIDGAALYRRLSRMLCNEQLHRESRELLEQPFEPGLERAVHYFYVSWMGRMGSIGASTCNSMAHGYKTSSNSCSRKLRAAVESINAWRKRLRDVTITNRDAFTLIDQLGDESGMLIYLDPPYIEKKGKYHFDLRPEDHGRLADAVKRFKKARVIVSYTDHPQLAQLYPPDRWTKRVLVHKSQTNKLAKRGIVKPPEVLLINGPSLSA</sequence>
<accession>D5SZG2</accession>
<dbReference type="GO" id="GO:0009307">
    <property type="term" value="P:DNA restriction-modification system"/>
    <property type="evidence" value="ECO:0007669"/>
    <property type="project" value="InterPro"/>
</dbReference>
<protein>
    <recommendedName>
        <fullName evidence="1">site-specific DNA-methyltransferase (adenine-specific)</fullName>
        <ecNumber evidence="1">2.1.1.72</ecNumber>
    </recommendedName>
</protein>
<dbReference type="InterPro" id="IPR029063">
    <property type="entry name" value="SAM-dependent_MTases_sf"/>
</dbReference>
<keyword evidence="6" id="KW-0614">Plasmid</keyword>
<dbReference type="GO" id="GO:0043565">
    <property type="term" value="F:sequence-specific DNA binding"/>
    <property type="evidence" value="ECO:0007669"/>
    <property type="project" value="TreeGrafter"/>
</dbReference>
<evidence type="ECO:0000256" key="3">
    <source>
        <dbReference type="ARBA" id="ARBA00022679"/>
    </source>
</evidence>
<dbReference type="GO" id="GO:0032259">
    <property type="term" value="P:methylation"/>
    <property type="evidence" value="ECO:0007669"/>
    <property type="project" value="UniProtKB-KW"/>
</dbReference>
<dbReference type="EC" id="2.1.1.72" evidence="1"/>
<keyword evidence="4" id="KW-0949">S-adenosyl-L-methionine</keyword>
<dbReference type="AlphaFoldDB" id="D5SZG2"/>
<dbReference type="PANTHER" id="PTHR30481">
    <property type="entry name" value="DNA ADENINE METHYLASE"/>
    <property type="match status" value="1"/>
</dbReference>
<evidence type="ECO:0000256" key="4">
    <source>
        <dbReference type="ARBA" id="ARBA00022691"/>
    </source>
</evidence>
<keyword evidence="2 6" id="KW-0489">Methyltransferase</keyword>
<gene>
    <name evidence="6" type="ordered locus">Plim_4275</name>
</gene>
<dbReference type="GO" id="GO:0009007">
    <property type="term" value="F:site-specific DNA-methyltransferase (adenine-specific) activity"/>
    <property type="evidence" value="ECO:0007669"/>
    <property type="project" value="UniProtKB-EC"/>
</dbReference>
<dbReference type="InterPro" id="IPR002052">
    <property type="entry name" value="DNA_methylase_N6_adenine_CS"/>
</dbReference>
<dbReference type="Proteomes" id="UP000002220">
    <property type="component" value="Plasmid pPLIM01"/>
</dbReference>
<geneLocation type="plasmid" evidence="6 7">
    <name>pPLIM01</name>
</geneLocation>
<proteinExistence type="predicted"/>
<dbReference type="eggNOG" id="COG0338">
    <property type="taxonomic scope" value="Bacteria"/>
</dbReference>
<dbReference type="InterPro" id="IPR012327">
    <property type="entry name" value="MeTrfase_D12"/>
</dbReference>
<evidence type="ECO:0000313" key="6">
    <source>
        <dbReference type="EMBL" id="ADG70082.1"/>
    </source>
</evidence>
<dbReference type="SUPFAM" id="SSF53335">
    <property type="entry name" value="S-adenosyl-L-methionine-dependent methyltransferases"/>
    <property type="match status" value="1"/>
</dbReference>
<dbReference type="RefSeq" id="WP_013112513.1">
    <property type="nucleotide sequence ID" value="NC_014149.1"/>
</dbReference>
<dbReference type="EMBL" id="CP001745">
    <property type="protein sequence ID" value="ADG70082.1"/>
    <property type="molecule type" value="Genomic_DNA"/>
</dbReference>
<keyword evidence="7" id="KW-1185">Reference proteome</keyword>
<dbReference type="Pfam" id="PF02086">
    <property type="entry name" value="MethyltransfD12"/>
    <property type="match status" value="1"/>
</dbReference>
<evidence type="ECO:0000256" key="5">
    <source>
        <dbReference type="ARBA" id="ARBA00047942"/>
    </source>
</evidence>